<dbReference type="OrthoDB" id="274726at2759"/>
<evidence type="ECO:0000313" key="1">
    <source>
        <dbReference type="EMBL" id="RKP32998.1"/>
    </source>
</evidence>
<dbReference type="InterPro" id="IPR009846">
    <property type="entry name" value="SF3b5/RDS3-10"/>
</dbReference>
<dbReference type="Pfam" id="PF07189">
    <property type="entry name" value="SF3b10"/>
    <property type="match status" value="1"/>
</dbReference>
<evidence type="ECO:0000313" key="2">
    <source>
        <dbReference type="Proteomes" id="UP000268321"/>
    </source>
</evidence>
<dbReference type="PANTHER" id="PTHR20978">
    <property type="entry name" value="SPLICING FACTOR 3B SUBUNIT 5"/>
    <property type="match status" value="1"/>
</dbReference>
<proteinExistence type="predicted"/>
<dbReference type="AlphaFoldDB" id="A0A4P9ZJ07"/>
<protein>
    <submittedName>
        <fullName evidence="1">Uncharacterized protein</fullName>
    </submittedName>
</protein>
<dbReference type="EMBL" id="ML004428">
    <property type="protein sequence ID" value="RKP32998.1"/>
    <property type="molecule type" value="Genomic_DNA"/>
</dbReference>
<name>A0A4P9ZJ07_9ASCO</name>
<reference evidence="2" key="1">
    <citation type="journal article" date="2018" name="Nat. Microbiol.">
        <title>Leveraging single-cell genomics to expand the fungal tree of life.</title>
        <authorList>
            <person name="Ahrendt S.R."/>
            <person name="Quandt C.A."/>
            <person name="Ciobanu D."/>
            <person name="Clum A."/>
            <person name="Salamov A."/>
            <person name="Andreopoulos B."/>
            <person name="Cheng J.F."/>
            <person name="Woyke T."/>
            <person name="Pelin A."/>
            <person name="Henrissat B."/>
            <person name="Reynolds N.K."/>
            <person name="Benny G.L."/>
            <person name="Smith M.E."/>
            <person name="James T.Y."/>
            <person name="Grigoriev I.V."/>
        </authorList>
    </citation>
    <scope>NUCLEOTIDE SEQUENCE [LARGE SCALE GENOMIC DNA]</scope>
    <source>
        <strain evidence="2">Baker2002</strain>
    </source>
</reference>
<dbReference type="GO" id="GO:0000398">
    <property type="term" value="P:mRNA splicing, via spliceosome"/>
    <property type="evidence" value="ECO:0007669"/>
    <property type="project" value="TreeGrafter"/>
</dbReference>
<gene>
    <name evidence="1" type="ORF">METBISCDRAFT_11097</name>
</gene>
<dbReference type="PANTHER" id="PTHR20978:SF0">
    <property type="entry name" value="SPLICING FACTOR 3B SUBUNIT 5"/>
    <property type="match status" value="1"/>
</dbReference>
<dbReference type="Proteomes" id="UP000268321">
    <property type="component" value="Unassembled WGS sequence"/>
</dbReference>
<sequence length="80" mass="9126">MADKVRETQQYLHQKLKYIGLGNADTTQDEFATQIHRDTLASLAMHKDLLLYNATATSSHPELYRQNLIKSMVLPLDRGP</sequence>
<dbReference type="GO" id="GO:0005686">
    <property type="term" value="C:U2 snRNP"/>
    <property type="evidence" value="ECO:0007669"/>
    <property type="project" value="TreeGrafter"/>
</dbReference>
<dbReference type="GO" id="GO:0071011">
    <property type="term" value="C:precatalytic spliceosome"/>
    <property type="evidence" value="ECO:0007669"/>
    <property type="project" value="TreeGrafter"/>
</dbReference>
<accession>A0A4P9ZJ07</accession>
<organism evidence="1 2">
    <name type="scientific">Metschnikowia bicuspidata</name>
    <dbReference type="NCBI Taxonomy" id="27322"/>
    <lineage>
        <taxon>Eukaryota</taxon>
        <taxon>Fungi</taxon>
        <taxon>Dikarya</taxon>
        <taxon>Ascomycota</taxon>
        <taxon>Saccharomycotina</taxon>
        <taxon>Pichiomycetes</taxon>
        <taxon>Metschnikowiaceae</taxon>
        <taxon>Metschnikowia</taxon>
    </lineage>
</organism>
<keyword evidence="2" id="KW-1185">Reference proteome</keyword>